<feature type="compositionally biased region" description="Basic residues" evidence="8">
    <location>
        <begin position="457"/>
        <end position="473"/>
    </location>
</feature>
<feature type="domain" description="Palmitoyltransferase DHHC" evidence="9">
    <location>
        <begin position="120"/>
        <end position="273"/>
    </location>
</feature>
<feature type="compositionally biased region" description="Polar residues" evidence="8">
    <location>
        <begin position="438"/>
        <end position="454"/>
    </location>
</feature>
<dbReference type="GO" id="GO:0005783">
    <property type="term" value="C:endoplasmic reticulum"/>
    <property type="evidence" value="ECO:0007669"/>
    <property type="project" value="TreeGrafter"/>
</dbReference>
<feature type="transmembrane region" description="Helical" evidence="7">
    <location>
        <begin position="299"/>
        <end position="322"/>
    </location>
</feature>
<accession>A0A7K5RLR2</accession>
<comment type="catalytic activity">
    <reaction evidence="7">
        <text>L-cysteinyl-[protein] + hexadecanoyl-CoA = S-hexadecanoyl-L-cysteinyl-[protein] + CoA</text>
        <dbReference type="Rhea" id="RHEA:36683"/>
        <dbReference type="Rhea" id="RHEA-COMP:10131"/>
        <dbReference type="Rhea" id="RHEA-COMP:11032"/>
        <dbReference type="ChEBI" id="CHEBI:29950"/>
        <dbReference type="ChEBI" id="CHEBI:57287"/>
        <dbReference type="ChEBI" id="CHEBI:57379"/>
        <dbReference type="ChEBI" id="CHEBI:74151"/>
        <dbReference type="EC" id="2.3.1.225"/>
    </reaction>
</comment>
<evidence type="ECO:0000256" key="5">
    <source>
        <dbReference type="ARBA" id="ARBA00023136"/>
    </source>
</evidence>
<keyword evidence="6 7" id="KW-0012">Acyltransferase</keyword>
<keyword evidence="4 7" id="KW-1133">Transmembrane helix</keyword>
<sequence>MNICNKPHNKIAPEDLGEAVPEVKVQRARRNGWSWPLHLFQIIAWLLFLFYALVGFGILVPLLPRHWLPAGYICPGVCFIYHLVVHLTAVSIDPADANVREKNYLGPLATFNRNQHAHVIENHHCHVCDVDVSAKSKHCGTCNKCVCGFDHHCKWLNNCVGERNYWLFLNSVLSAILGLGLLLLVAFYVFVEFFIDPTVLRSDQHFDALRNHMDRWFVFLPASPVETRAPAILVTAGIFILLSLVTMILLGHLLTFHIYLLWHKLSTYEYILQQRPQQQPDKVDKKQESCSSQVRPSQVLILLSVHFSTTVLLVCSGITLYVCCAFSFPELYVHKQEGDPKESSSPEPPSLHSVAPSQQQKKRRKKMQKASSSATDSGCKAHGTAQPSFPDPQSEFPATAAATSPSHSLHLLVPAFPLRAAVSPSSMGLGGTVLQGPPKNNSSSSQHYPLSTDNPRGVRRKNLYSEHKGKRRSCQQDRHVEQDLELFSKIPAVFVSKSSGDPLVPQPQPSESTSEP</sequence>
<comment type="domain">
    <text evidence="7">The DHHC domain is required for palmitoyltransferase activity.</text>
</comment>
<dbReference type="EC" id="2.3.1.225" evidence="7"/>
<name>A0A7K5RLR2_LANLU</name>
<evidence type="ECO:0000313" key="10">
    <source>
        <dbReference type="EMBL" id="NWT80702.1"/>
    </source>
</evidence>
<feature type="transmembrane region" description="Helical" evidence="7">
    <location>
        <begin position="165"/>
        <end position="191"/>
    </location>
</feature>
<dbReference type="GO" id="GO:0006612">
    <property type="term" value="P:protein targeting to membrane"/>
    <property type="evidence" value="ECO:0007669"/>
    <property type="project" value="TreeGrafter"/>
</dbReference>
<protein>
    <recommendedName>
        <fullName evidence="7">Palmitoyltransferase</fullName>
        <ecNumber evidence="7">2.3.1.225</ecNumber>
    </recommendedName>
</protein>
<dbReference type="EMBL" id="VYXG01002712">
    <property type="protein sequence ID" value="NWT80702.1"/>
    <property type="molecule type" value="Genomic_DNA"/>
</dbReference>
<dbReference type="PROSITE" id="PS50216">
    <property type="entry name" value="DHHC"/>
    <property type="match status" value="1"/>
</dbReference>
<proteinExistence type="inferred from homology"/>
<gene>
    <name evidence="10" type="primary">Zdhhc1</name>
    <name evidence="10" type="ORF">LANLUD_R07682</name>
</gene>
<keyword evidence="11" id="KW-1185">Reference proteome</keyword>
<feature type="region of interest" description="Disordered" evidence="8">
    <location>
        <begin position="497"/>
        <end position="516"/>
    </location>
</feature>
<dbReference type="GO" id="GO:0005794">
    <property type="term" value="C:Golgi apparatus"/>
    <property type="evidence" value="ECO:0007669"/>
    <property type="project" value="TreeGrafter"/>
</dbReference>
<evidence type="ECO:0000259" key="9">
    <source>
        <dbReference type="Pfam" id="PF01529"/>
    </source>
</evidence>
<evidence type="ECO:0000313" key="11">
    <source>
        <dbReference type="Proteomes" id="UP000547499"/>
    </source>
</evidence>
<dbReference type="GO" id="GO:0019706">
    <property type="term" value="F:protein-cysteine S-palmitoyltransferase activity"/>
    <property type="evidence" value="ECO:0007669"/>
    <property type="project" value="UniProtKB-EC"/>
</dbReference>
<dbReference type="PANTHER" id="PTHR22883">
    <property type="entry name" value="ZINC FINGER DHHC DOMAIN CONTAINING PROTEIN"/>
    <property type="match status" value="1"/>
</dbReference>
<dbReference type="AlphaFoldDB" id="A0A7K5RLR2"/>
<evidence type="ECO:0000256" key="7">
    <source>
        <dbReference type="RuleBase" id="RU079119"/>
    </source>
</evidence>
<evidence type="ECO:0000256" key="4">
    <source>
        <dbReference type="ARBA" id="ARBA00022989"/>
    </source>
</evidence>
<comment type="caution">
    <text evidence="10">The sequence shown here is derived from an EMBL/GenBank/DDBJ whole genome shotgun (WGS) entry which is preliminary data.</text>
</comment>
<feature type="region of interest" description="Disordered" evidence="8">
    <location>
        <begin position="429"/>
        <end position="478"/>
    </location>
</feature>
<evidence type="ECO:0000256" key="8">
    <source>
        <dbReference type="SAM" id="MobiDB-lite"/>
    </source>
</evidence>
<evidence type="ECO:0000256" key="1">
    <source>
        <dbReference type="ARBA" id="ARBA00004141"/>
    </source>
</evidence>
<keyword evidence="2 7" id="KW-0808">Transferase</keyword>
<comment type="subcellular location">
    <subcellularLocation>
        <location evidence="1">Membrane</location>
        <topology evidence="1">Multi-pass membrane protein</topology>
    </subcellularLocation>
</comment>
<dbReference type="InterPro" id="IPR039859">
    <property type="entry name" value="PFA4/ZDH16/20/ERF2-like"/>
</dbReference>
<feature type="transmembrane region" description="Helical" evidence="7">
    <location>
        <begin position="229"/>
        <end position="262"/>
    </location>
</feature>
<evidence type="ECO:0000256" key="2">
    <source>
        <dbReference type="ARBA" id="ARBA00022679"/>
    </source>
</evidence>
<comment type="similarity">
    <text evidence="7">Belongs to the DHHC palmitoyltransferase family.</text>
</comment>
<feature type="non-terminal residue" evidence="10">
    <location>
        <position position="516"/>
    </location>
</feature>
<dbReference type="InterPro" id="IPR001594">
    <property type="entry name" value="Palmitoyltrfase_DHHC"/>
</dbReference>
<feature type="transmembrane region" description="Helical" evidence="7">
    <location>
        <begin position="69"/>
        <end position="92"/>
    </location>
</feature>
<organism evidence="10 11">
    <name type="scientific">Lanius ludovicianus</name>
    <name type="common">Loggerhead shrike</name>
    <dbReference type="NCBI Taxonomy" id="28713"/>
    <lineage>
        <taxon>Eukaryota</taxon>
        <taxon>Metazoa</taxon>
        <taxon>Chordata</taxon>
        <taxon>Craniata</taxon>
        <taxon>Vertebrata</taxon>
        <taxon>Euteleostomi</taxon>
        <taxon>Archelosauria</taxon>
        <taxon>Archosauria</taxon>
        <taxon>Dinosauria</taxon>
        <taxon>Saurischia</taxon>
        <taxon>Theropoda</taxon>
        <taxon>Coelurosauria</taxon>
        <taxon>Aves</taxon>
        <taxon>Neognathae</taxon>
        <taxon>Neoaves</taxon>
        <taxon>Telluraves</taxon>
        <taxon>Australaves</taxon>
        <taxon>Passeriformes</taxon>
        <taxon>Corvoidea</taxon>
        <taxon>Laniidae</taxon>
        <taxon>Lanius</taxon>
    </lineage>
</organism>
<feature type="transmembrane region" description="Helical" evidence="7">
    <location>
        <begin position="39"/>
        <end position="63"/>
    </location>
</feature>
<dbReference type="PANTHER" id="PTHR22883:SF8">
    <property type="entry name" value="PALMITOYLTRANSFERASE ZDHHC1"/>
    <property type="match status" value="1"/>
</dbReference>
<dbReference type="GO" id="GO:0016020">
    <property type="term" value="C:membrane"/>
    <property type="evidence" value="ECO:0007669"/>
    <property type="project" value="UniProtKB-SubCell"/>
</dbReference>
<dbReference type="Pfam" id="PF01529">
    <property type="entry name" value="DHHC"/>
    <property type="match status" value="1"/>
</dbReference>
<dbReference type="Proteomes" id="UP000547499">
    <property type="component" value="Unassembled WGS sequence"/>
</dbReference>
<evidence type="ECO:0000256" key="3">
    <source>
        <dbReference type="ARBA" id="ARBA00022692"/>
    </source>
</evidence>
<feature type="non-terminal residue" evidence="10">
    <location>
        <position position="1"/>
    </location>
</feature>
<keyword evidence="5 7" id="KW-0472">Membrane</keyword>
<feature type="region of interest" description="Disordered" evidence="8">
    <location>
        <begin position="337"/>
        <end position="402"/>
    </location>
</feature>
<reference evidence="10 11" key="1">
    <citation type="submission" date="2019-09" db="EMBL/GenBank/DDBJ databases">
        <title>Bird 10,000 Genomes (B10K) Project - Family phase.</title>
        <authorList>
            <person name="Zhang G."/>
        </authorList>
    </citation>
    <scope>NUCLEOTIDE SEQUENCE [LARGE SCALE GENOMIC DNA]</scope>
    <source>
        <strain evidence="10">B10K-DU-001-65</strain>
        <tissue evidence="10">Muscle</tissue>
    </source>
</reference>
<evidence type="ECO:0000256" key="6">
    <source>
        <dbReference type="ARBA" id="ARBA00023315"/>
    </source>
</evidence>
<keyword evidence="3 7" id="KW-0812">Transmembrane</keyword>